<feature type="region of interest" description="Disordered" evidence="3">
    <location>
        <begin position="965"/>
        <end position="1053"/>
    </location>
</feature>
<feature type="region of interest" description="Disordered" evidence="3">
    <location>
        <begin position="917"/>
        <end position="948"/>
    </location>
</feature>
<dbReference type="SUPFAM" id="SSF52799">
    <property type="entry name" value="(Phosphotyrosine protein) phosphatases II"/>
    <property type="match status" value="1"/>
</dbReference>
<dbReference type="Pfam" id="PF00102">
    <property type="entry name" value="Y_phosphatase"/>
    <property type="match status" value="2"/>
</dbReference>
<proteinExistence type="inferred from homology"/>
<dbReference type="InterPro" id="IPR029021">
    <property type="entry name" value="Prot-tyrosine_phosphatase-like"/>
</dbReference>
<dbReference type="PROSITE" id="PS50055">
    <property type="entry name" value="TYR_PHOSPHATASE_PTP"/>
    <property type="match status" value="1"/>
</dbReference>
<dbReference type="InterPro" id="IPR001763">
    <property type="entry name" value="Rhodanese-like_dom"/>
</dbReference>
<sequence length="1219" mass="132279">MAGDFFTVVGGGLNNPAVSDAVDDTKSFQEAINARFNATGDNVLTARLFAPLPLDLPTVSDQPIIPSSPSSFTPVLPQSLASWLDDPHTLVVDIRPHAAYASARMSRAISLSVPSTLLKRPLFSLQRLSAMLPSASARAHFSAWRSASRIVVYDADSTTVGETSNINGLLRKFRAEAPDSNMTLAWVVGGFQAIWITRRDLVDTTAPTTETETEDDDTEESDGIHARQRILRAHHLPRAAFSMSSTTQAPHPAQAPFLHNHRLPNGPAAVPQERSDAPETSAFNPFFDSVRQNTELAQGITERIPLRLPRRVRRRISELPFDWLRQIAGKAAPITPPMDPDALSSSGDESSDSSISNVHRFRYSSPAPSPVLVGSPPSALSSLHAFSPPPSSSAASATQSTNVDEGTEALAMQFYRIELAEQRRLMNVLEHHARESGETVAVPSKVVKPFPREDGSRKGNLADNHPFSITAGVEKGSKNRYRNIWPFEHARVRLHRERPRADSMPSFKAAQPQPKPRLSIFGRSREAELVQPRIPSPEYDDYVNASFVQPLGTRRRYIATQGPLESTFGDFWTLLWQQNVHVIVMLTKEIEGAVIKCGNYWHSGRYGPLRVELLGCDADGCTGVCRACAGVSSDEIGAGRGGFFSSYREPKGSPPPLQLIRRTIRLTHEGHPHAPPRRIVQLQYLGWPDMNVPEDARGVLTLVWEMTKVIDELEKESPKVNPADFVGAGDSDVDEKTGVLRRAIRDGNASAPVLLHCSAGVGRTGGFIIVDAILDAIRMEVRELYATGRGDHVARAPNSGSGSGSGSEGVLPLSSATGSNSGSGSGSGGISAIAARIRETELKSSYPNSEDESMDVDAAKDNSGSSNRRTPMQVDGATPGDKDEMKLGDMGETRRWAQRVADTDVVSAFAPALFPNSAASSSSSLPLSTSFPATPAPSFPSTPSLGAPFQLQQPVRRQAFALAMPPTRSLPTAREAREPRNQVSTDDDSTSDSKSRTPSIAARRSNNVDQRIRTTSEPSGPGADSESRVASPAPPANPQMLLRPPQIGLGDSFGPYRDRSASATPFEAKMLINRPADYKQPRSLHTHNGPAPVLLSTLENPISEVLQDMRTQRMSLCQSLRQYVFVHAAIIEGALMVADEERARARVALRLPRTVASRPRLVLDDVHSSPTTGKRLASPTELPKEDKKGEIALSKRPSIKRKQESSDEYSPPLPTYPPP</sequence>
<protein>
    <recommendedName>
        <fullName evidence="2">protein-tyrosine-phosphatase</fullName>
        <ecNumber evidence="2">3.1.3.48</ecNumber>
    </recommendedName>
</protein>
<evidence type="ECO:0000259" key="4">
    <source>
        <dbReference type="PROSITE" id="PS50055"/>
    </source>
</evidence>
<dbReference type="InterPro" id="IPR003595">
    <property type="entry name" value="Tyr_Pase_cat"/>
</dbReference>
<feature type="compositionally biased region" description="Low complexity" evidence="3">
    <location>
        <begin position="917"/>
        <end position="933"/>
    </location>
</feature>
<organism evidence="7 8">
    <name type="scientific">Mycena chlorophos</name>
    <name type="common">Agaric fungus</name>
    <name type="synonym">Agaricus chlorophos</name>
    <dbReference type="NCBI Taxonomy" id="658473"/>
    <lineage>
        <taxon>Eukaryota</taxon>
        <taxon>Fungi</taxon>
        <taxon>Dikarya</taxon>
        <taxon>Basidiomycota</taxon>
        <taxon>Agaricomycotina</taxon>
        <taxon>Agaricomycetes</taxon>
        <taxon>Agaricomycetidae</taxon>
        <taxon>Agaricales</taxon>
        <taxon>Marasmiineae</taxon>
        <taxon>Mycenaceae</taxon>
        <taxon>Mycena</taxon>
    </lineage>
</organism>
<dbReference type="PANTHER" id="PTHR19134:SF561">
    <property type="entry name" value="PROTEIN TYROSINE PHOSPHATASE 36E, ISOFORM A"/>
    <property type="match status" value="1"/>
</dbReference>
<dbReference type="PANTHER" id="PTHR19134">
    <property type="entry name" value="RECEPTOR-TYPE TYROSINE-PROTEIN PHOSPHATASE"/>
    <property type="match status" value="1"/>
</dbReference>
<dbReference type="EMBL" id="JACAZE010000007">
    <property type="protein sequence ID" value="KAF7310464.1"/>
    <property type="molecule type" value="Genomic_DNA"/>
</dbReference>
<name>A0A8H6WFF4_MYCCL</name>
<evidence type="ECO:0000256" key="2">
    <source>
        <dbReference type="ARBA" id="ARBA00013064"/>
    </source>
</evidence>
<dbReference type="InterPro" id="IPR000387">
    <property type="entry name" value="Tyr_Pase_dom"/>
</dbReference>
<dbReference type="InterPro" id="IPR050348">
    <property type="entry name" value="Protein-Tyr_Phosphatase"/>
</dbReference>
<comment type="similarity">
    <text evidence="1">Belongs to the protein-tyrosine phosphatase family. Non-receptor class subfamily.</text>
</comment>
<dbReference type="PRINTS" id="PR00700">
    <property type="entry name" value="PRTYPHPHTASE"/>
</dbReference>
<dbReference type="Gene3D" id="3.40.250.10">
    <property type="entry name" value="Rhodanese-like domain"/>
    <property type="match status" value="1"/>
</dbReference>
<dbReference type="InterPro" id="IPR016130">
    <property type="entry name" value="Tyr_Pase_AS"/>
</dbReference>
<feature type="domain" description="Tyrosine specific protein phosphatases" evidence="5">
    <location>
        <begin position="734"/>
        <end position="789"/>
    </location>
</feature>
<feature type="compositionally biased region" description="Low complexity" evidence="3">
    <location>
        <begin position="375"/>
        <end position="397"/>
    </location>
</feature>
<accession>A0A8H6WFF4</accession>
<dbReference type="Gene3D" id="3.90.190.10">
    <property type="entry name" value="Protein tyrosine phosphatase superfamily"/>
    <property type="match status" value="2"/>
</dbReference>
<feature type="domain" description="Tyrosine-protein phosphatase" evidence="4">
    <location>
        <begin position="478"/>
        <end position="780"/>
    </location>
</feature>
<dbReference type="SUPFAM" id="SSF52821">
    <property type="entry name" value="Rhodanese/Cell cycle control phosphatase"/>
    <property type="match status" value="1"/>
</dbReference>
<gene>
    <name evidence="7" type="ORF">HMN09_00588800</name>
</gene>
<dbReference type="AlphaFoldDB" id="A0A8H6WFF4"/>
<evidence type="ECO:0000256" key="3">
    <source>
        <dbReference type="SAM" id="MobiDB-lite"/>
    </source>
</evidence>
<feature type="region of interest" description="Disordered" evidence="3">
    <location>
        <begin position="791"/>
        <end position="829"/>
    </location>
</feature>
<feature type="compositionally biased region" description="Polar residues" evidence="3">
    <location>
        <begin position="1004"/>
        <end position="1018"/>
    </location>
</feature>
<dbReference type="GO" id="GO:0004725">
    <property type="term" value="F:protein tyrosine phosphatase activity"/>
    <property type="evidence" value="ECO:0007669"/>
    <property type="project" value="UniProtKB-EC"/>
</dbReference>
<dbReference type="OrthoDB" id="6058203at2759"/>
<feature type="region of interest" description="Disordered" evidence="3">
    <location>
        <begin position="332"/>
        <end position="356"/>
    </location>
</feature>
<feature type="region of interest" description="Disordered" evidence="3">
    <location>
        <begin position="448"/>
        <end position="471"/>
    </location>
</feature>
<evidence type="ECO:0000259" key="5">
    <source>
        <dbReference type="PROSITE" id="PS50056"/>
    </source>
</evidence>
<evidence type="ECO:0000256" key="1">
    <source>
        <dbReference type="ARBA" id="ARBA00009649"/>
    </source>
</evidence>
<keyword evidence="8" id="KW-1185">Reference proteome</keyword>
<dbReference type="EC" id="3.1.3.48" evidence="2"/>
<dbReference type="SMART" id="SM00194">
    <property type="entry name" value="PTPc"/>
    <property type="match status" value="1"/>
</dbReference>
<dbReference type="InterPro" id="IPR036873">
    <property type="entry name" value="Rhodanese-like_dom_sf"/>
</dbReference>
<dbReference type="PROSITE" id="PS00383">
    <property type="entry name" value="TYR_PHOSPHATASE_1"/>
    <property type="match status" value="1"/>
</dbReference>
<feature type="region of interest" description="Disordered" evidence="3">
    <location>
        <begin position="368"/>
        <end position="403"/>
    </location>
</feature>
<evidence type="ECO:0000259" key="6">
    <source>
        <dbReference type="PROSITE" id="PS50206"/>
    </source>
</evidence>
<dbReference type="SMART" id="SM00404">
    <property type="entry name" value="PTPc_motif"/>
    <property type="match status" value="1"/>
</dbReference>
<feature type="compositionally biased region" description="Low complexity" evidence="3">
    <location>
        <begin position="344"/>
        <end position="356"/>
    </location>
</feature>
<feature type="region of interest" description="Disordered" evidence="3">
    <location>
        <begin position="843"/>
        <end position="887"/>
    </location>
</feature>
<dbReference type="Proteomes" id="UP000613580">
    <property type="component" value="Unassembled WGS sequence"/>
</dbReference>
<dbReference type="PROSITE" id="PS50206">
    <property type="entry name" value="RHODANESE_3"/>
    <property type="match status" value="1"/>
</dbReference>
<evidence type="ECO:0000313" key="8">
    <source>
        <dbReference type="Proteomes" id="UP000613580"/>
    </source>
</evidence>
<comment type="caution">
    <text evidence="7">The sequence shown here is derived from an EMBL/GenBank/DDBJ whole genome shotgun (WGS) entry which is preliminary data.</text>
</comment>
<reference evidence="7" key="1">
    <citation type="submission" date="2020-05" db="EMBL/GenBank/DDBJ databases">
        <title>Mycena genomes resolve the evolution of fungal bioluminescence.</title>
        <authorList>
            <person name="Tsai I.J."/>
        </authorList>
    </citation>
    <scope>NUCLEOTIDE SEQUENCE</scope>
    <source>
        <strain evidence="7">110903Hualien_Pintung</strain>
    </source>
</reference>
<dbReference type="PROSITE" id="PS50056">
    <property type="entry name" value="TYR_PHOSPHATASE_2"/>
    <property type="match status" value="1"/>
</dbReference>
<evidence type="ECO:0000313" key="7">
    <source>
        <dbReference type="EMBL" id="KAF7310464.1"/>
    </source>
</evidence>
<dbReference type="InterPro" id="IPR000242">
    <property type="entry name" value="PTP_cat"/>
</dbReference>
<feature type="domain" description="Rhodanese" evidence="6">
    <location>
        <begin position="85"/>
        <end position="203"/>
    </location>
</feature>
<feature type="region of interest" description="Disordered" evidence="3">
    <location>
        <begin position="1162"/>
        <end position="1219"/>
    </location>
</feature>